<proteinExistence type="predicted"/>
<reference evidence="2" key="1">
    <citation type="submission" date="2021-02" db="EMBL/GenBank/DDBJ databases">
        <authorList>
            <person name="Nowell W R."/>
        </authorList>
    </citation>
    <scope>NUCLEOTIDE SEQUENCE</scope>
</reference>
<feature type="compositionally biased region" description="Basic and acidic residues" evidence="1">
    <location>
        <begin position="173"/>
        <end position="194"/>
    </location>
</feature>
<feature type="region of interest" description="Disordered" evidence="1">
    <location>
        <begin position="173"/>
        <end position="215"/>
    </location>
</feature>
<comment type="caution">
    <text evidence="2">The sequence shown here is derived from an EMBL/GenBank/DDBJ whole genome shotgun (WGS) entry which is preliminary data.</text>
</comment>
<evidence type="ECO:0000313" key="3">
    <source>
        <dbReference type="Proteomes" id="UP000663865"/>
    </source>
</evidence>
<evidence type="ECO:0000256" key="1">
    <source>
        <dbReference type="SAM" id="MobiDB-lite"/>
    </source>
</evidence>
<dbReference type="AlphaFoldDB" id="A0A818ZZ30"/>
<dbReference type="Proteomes" id="UP000663865">
    <property type="component" value="Unassembled WGS sequence"/>
</dbReference>
<gene>
    <name evidence="2" type="ORF">KIK155_LOCUS31083</name>
</gene>
<name>A0A818ZZ30_9BILA</name>
<organism evidence="2 3">
    <name type="scientific">Rotaria socialis</name>
    <dbReference type="NCBI Taxonomy" id="392032"/>
    <lineage>
        <taxon>Eukaryota</taxon>
        <taxon>Metazoa</taxon>
        <taxon>Spiralia</taxon>
        <taxon>Gnathifera</taxon>
        <taxon>Rotifera</taxon>
        <taxon>Eurotatoria</taxon>
        <taxon>Bdelloidea</taxon>
        <taxon>Philodinida</taxon>
        <taxon>Philodinidae</taxon>
        <taxon>Rotaria</taxon>
    </lineage>
</organism>
<protein>
    <submittedName>
        <fullName evidence="2">Uncharacterized protein</fullName>
    </submittedName>
</protein>
<accession>A0A818ZZ30</accession>
<sequence>MPPVTGFGVISDTLVTLLEEISKLRREVELLKESRCIESTIAGDNVSIKEVLHELKSDIRGLNIQMSRSEISKSRTRKADQSDELNFRAGMQEETAILQLQLPSAPPWSQDLPNARTPLCLDEGQDESDLGAVGGEPENIFAGWANAAKQGLIRNGENGVKPKTKGIFQQARIERKRTPDEPTHLREEHKKTDQEGFTLVQRRRQGNKGITGTKKVNDSSRFKSAKRFVDLYVGRCDLNVKSEDIINFIKEELKIEVISITELKSRNTSMNSFKFSVDLINRDTLLSEDVWPEGIICRKFFSPRTHNNPQND</sequence>
<evidence type="ECO:0000313" key="2">
    <source>
        <dbReference type="EMBL" id="CAF3775796.1"/>
    </source>
</evidence>
<dbReference type="EMBL" id="CAJNYV010005720">
    <property type="protein sequence ID" value="CAF3775796.1"/>
    <property type="molecule type" value="Genomic_DNA"/>
</dbReference>